<accession>A0A1C2I2A0</accession>
<dbReference type="Pfam" id="PF13986">
    <property type="entry name" value="DUF4224"/>
    <property type="match status" value="1"/>
</dbReference>
<evidence type="ECO:0000313" key="3">
    <source>
        <dbReference type="EMBL" id="OCX67461.1"/>
    </source>
</evidence>
<sequence length="74" mass="8545">MFLTPDEIEILTGRKRWTAQARWLREHGYHCEINAVGRPVVLRAEVERKLGGTVTESRPHKKAQPRLEILDQVG</sequence>
<dbReference type="Proteomes" id="UP000095008">
    <property type="component" value="Unassembled WGS sequence"/>
</dbReference>
<comment type="caution">
    <text evidence="4">The sequence shown here is derived from an EMBL/GenBank/DDBJ whole genome shotgun (WGS) entry which is preliminary data.</text>
</comment>
<dbReference type="AlphaFoldDB" id="A0A1C2I2A0"/>
<feature type="region of interest" description="Disordered" evidence="1">
    <location>
        <begin position="53"/>
        <end position="74"/>
    </location>
</feature>
<organism evidence="4 6">
    <name type="scientific">Acidithiobacillus thiooxidans</name>
    <name type="common">Thiobacillus thiooxidans</name>
    <dbReference type="NCBI Taxonomy" id="930"/>
    <lineage>
        <taxon>Bacteria</taxon>
        <taxon>Pseudomonadati</taxon>
        <taxon>Pseudomonadota</taxon>
        <taxon>Acidithiobacillia</taxon>
        <taxon>Acidithiobacillales</taxon>
        <taxon>Acidithiobacillaceae</taxon>
        <taxon>Acidithiobacillus</taxon>
    </lineage>
</organism>
<dbReference type="InterPro" id="IPR025319">
    <property type="entry name" value="DUF4224"/>
</dbReference>
<gene>
    <name evidence="4" type="ORF">A6M23_00910</name>
    <name evidence="3" type="ORF">A6P07_20155</name>
</gene>
<dbReference type="EMBL" id="LWSA01000351">
    <property type="protein sequence ID" value="OCX67461.1"/>
    <property type="molecule type" value="Genomic_DNA"/>
</dbReference>
<protein>
    <recommendedName>
        <fullName evidence="2">DUF4224 domain-containing protein</fullName>
    </recommendedName>
</protein>
<reference evidence="4 5" key="1">
    <citation type="journal article" date="2016" name="Int. J. Mol. Sci.">
        <title>Comparative genomics of the extreme acidophile Acidithiobacillus thiooxidans reveals intraspecific divergence and niche adaptation.</title>
        <authorList>
            <person name="Zhang X."/>
            <person name="Feng X."/>
            <person name="Tao J."/>
            <person name="Ma L."/>
            <person name="Xiao Y."/>
            <person name="Liang Y."/>
            <person name="Liu X."/>
            <person name="Yin H."/>
        </authorList>
    </citation>
    <scope>NUCLEOTIDE SEQUENCE [LARGE SCALE GENOMIC DNA]</scope>
    <source>
        <strain evidence="3 5">A02</strain>
        <strain evidence="4">DXS-W</strain>
    </source>
</reference>
<proteinExistence type="predicted"/>
<keyword evidence="6" id="KW-1185">Reference proteome</keyword>
<feature type="domain" description="DUF4224" evidence="2">
    <location>
        <begin position="2"/>
        <end position="45"/>
    </location>
</feature>
<dbReference type="RefSeq" id="WP_024894612.1">
    <property type="nucleotide sequence ID" value="NZ_JAAOMO010000205.1"/>
</dbReference>
<name>A0A1C2I2A0_ACITH</name>
<evidence type="ECO:0000313" key="6">
    <source>
        <dbReference type="Proteomes" id="UP000095008"/>
    </source>
</evidence>
<dbReference type="EMBL" id="LWRY01000007">
    <property type="protein sequence ID" value="OCX76069.1"/>
    <property type="molecule type" value="Genomic_DNA"/>
</dbReference>
<evidence type="ECO:0000313" key="5">
    <source>
        <dbReference type="Proteomes" id="UP000094893"/>
    </source>
</evidence>
<dbReference type="Proteomes" id="UP000094893">
    <property type="component" value="Unassembled WGS sequence"/>
</dbReference>
<dbReference type="OrthoDB" id="8759286at2"/>
<evidence type="ECO:0000313" key="4">
    <source>
        <dbReference type="EMBL" id="OCX76069.1"/>
    </source>
</evidence>
<evidence type="ECO:0000259" key="2">
    <source>
        <dbReference type="Pfam" id="PF13986"/>
    </source>
</evidence>
<evidence type="ECO:0000256" key="1">
    <source>
        <dbReference type="SAM" id="MobiDB-lite"/>
    </source>
</evidence>
<dbReference type="STRING" id="930.GCA_002079865_02757"/>